<dbReference type="EMBL" id="LR798281">
    <property type="protein sequence ID" value="CAB5220000.1"/>
    <property type="molecule type" value="Genomic_DNA"/>
</dbReference>
<reference evidence="1" key="1">
    <citation type="submission" date="2020-05" db="EMBL/GenBank/DDBJ databases">
        <authorList>
            <person name="Chiriac C."/>
            <person name="Salcher M."/>
            <person name="Ghai R."/>
            <person name="Kavagutti S V."/>
        </authorList>
    </citation>
    <scope>NUCLEOTIDE SEQUENCE</scope>
</reference>
<sequence>MSNDLILNEIYVHKNGKMYDVAWYYDSDFGAPGDESDCHGVTVRMDWNPTNKEQLEQHIADEEPDLEEETRLRMMRLLCRPSNRYDSGLYYDVMASLETARKEWGHTDPDAAMAAVEQDFAYLKGWYDEEWYWVTLGVAPFDENNDVDEDAREYCGGYESTIIWPRNDEERAWREECINDKIAEVEWQLRKQRHPGQMELAL</sequence>
<proteinExistence type="predicted"/>
<evidence type="ECO:0000313" key="1">
    <source>
        <dbReference type="EMBL" id="CAB5220000.1"/>
    </source>
</evidence>
<name>A0A6J7WQF9_9CAUD</name>
<organism evidence="1">
    <name type="scientific">uncultured Caudovirales phage</name>
    <dbReference type="NCBI Taxonomy" id="2100421"/>
    <lineage>
        <taxon>Viruses</taxon>
        <taxon>Duplodnaviria</taxon>
        <taxon>Heunggongvirae</taxon>
        <taxon>Uroviricota</taxon>
        <taxon>Caudoviricetes</taxon>
        <taxon>Peduoviridae</taxon>
        <taxon>Maltschvirus</taxon>
        <taxon>Maltschvirus maltsch</taxon>
    </lineage>
</organism>
<gene>
    <name evidence="1" type="ORF">UFOVP232_22</name>
</gene>
<protein>
    <submittedName>
        <fullName evidence="1">Uncharacterized protein</fullName>
    </submittedName>
</protein>
<accession>A0A6J7WQF9</accession>